<reference evidence="1 2" key="1">
    <citation type="submission" date="2016-06" db="EMBL/GenBank/DDBJ databases">
        <authorList>
            <person name="Kjaerup R.B."/>
            <person name="Dalgaard T.S."/>
            <person name="Juul-Madsen H.R."/>
        </authorList>
    </citation>
    <scope>NUCLEOTIDE SEQUENCE [LARGE SCALE GENOMIC DNA]</scope>
    <source>
        <strain evidence="1">2</strain>
    </source>
</reference>
<dbReference type="AlphaFoldDB" id="A0A1A8XQP0"/>
<gene>
    <name evidence="1" type="ORF">PROAA_220015</name>
</gene>
<name>A0A1A8XQP0_9RHOO</name>
<keyword evidence="2" id="KW-1185">Reference proteome</keyword>
<protein>
    <submittedName>
        <fullName evidence="1">Uncharacterized protein</fullName>
    </submittedName>
</protein>
<accession>A0A1A8XQP0</accession>
<sequence length="55" mass="6014">MNTVALDPRIRWYPQDAAHSAGISAPYQAPPIPNLVVDQDQIGIERFVVPGFAPL</sequence>
<proteinExistence type="predicted"/>
<dbReference type="Proteomes" id="UP000199600">
    <property type="component" value="Unassembled WGS sequence"/>
</dbReference>
<evidence type="ECO:0000313" key="1">
    <source>
        <dbReference type="EMBL" id="SBT07445.1"/>
    </source>
</evidence>
<organism evidence="1 2">
    <name type="scientific">Candidatus Propionivibrio aalborgensis</name>
    <dbReference type="NCBI Taxonomy" id="1860101"/>
    <lineage>
        <taxon>Bacteria</taxon>
        <taxon>Pseudomonadati</taxon>
        <taxon>Pseudomonadota</taxon>
        <taxon>Betaproteobacteria</taxon>
        <taxon>Rhodocyclales</taxon>
        <taxon>Rhodocyclaceae</taxon>
        <taxon>Propionivibrio</taxon>
    </lineage>
</organism>
<evidence type="ECO:0000313" key="2">
    <source>
        <dbReference type="Proteomes" id="UP000199600"/>
    </source>
</evidence>
<dbReference type="EMBL" id="FLQY01000135">
    <property type="protein sequence ID" value="SBT07445.1"/>
    <property type="molecule type" value="Genomic_DNA"/>
</dbReference>